<gene>
    <name evidence="1" type="ORF">BFJ65_g11983</name>
</gene>
<evidence type="ECO:0000313" key="1">
    <source>
        <dbReference type="EMBL" id="RKK12723.1"/>
    </source>
</evidence>
<reference evidence="1" key="1">
    <citation type="journal article" date="2018" name="Sci. Rep.">
        <title>Characterisation of pathogen-specific regions and novel effector candidates in Fusarium oxysporum f. sp. cepae.</title>
        <authorList>
            <person name="Armitage A.D."/>
            <person name="Taylor A."/>
            <person name="Sobczyk M.K."/>
            <person name="Baxter L."/>
            <person name="Greenfield B.P."/>
            <person name="Bates H.J."/>
            <person name="Wilson F."/>
            <person name="Jackson A.C."/>
            <person name="Ott S."/>
            <person name="Harrison R.J."/>
            <person name="Clarkson J.P."/>
        </authorList>
    </citation>
    <scope>NUCLEOTIDE SEQUENCE [LARGE SCALE GENOMIC DNA]</scope>
    <source>
        <strain evidence="1">FoC_Fus2</strain>
    </source>
</reference>
<sequence>MRMATLAYHGDFEVTTYNSLAAKSIRIPPATPLVGPPNLARFGPRF</sequence>
<comment type="caution">
    <text evidence="1">The sequence shown here is derived from an EMBL/GenBank/DDBJ whole genome shotgun (WGS) entry which is preliminary data.</text>
</comment>
<protein>
    <submittedName>
        <fullName evidence="1">Uncharacterized protein</fullName>
    </submittedName>
</protein>
<dbReference type="EMBL" id="MRCU01000008">
    <property type="protein sequence ID" value="RKK12723.1"/>
    <property type="molecule type" value="Genomic_DNA"/>
</dbReference>
<dbReference type="Proteomes" id="UP000270866">
    <property type="component" value="Chromosome 10"/>
</dbReference>
<accession>A0A3L6N7F9</accession>
<dbReference type="AlphaFoldDB" id="A0A3L6N7F9"/>
<proteinExistence type="predicted"/>
<name>A0A3L6N7F9_FUSOX</name>
<organism evidence="1">
    <name type="scientific">Fusarium oxysporum f. sp. cepae</name>
    <dbReference type="NCBI Taxonomy" id="396571"/>
    <lineage>
        <taxon>Eukaryota</taxon>
        <taxon>Fungi</taxon>
        <taxon>Dikarya</taxon>
        <taxon>Ascomycota</taxon>
        <taxon>Pezizomycotina</taxon>
        <taxon>Sordariomycetes</taxon>
        <taxon>Hypocreomycetidae</taxon>
        <taxon>Hypocreales</taxon>
        <taxon>Nectriaceae</taxon>
        <taxon>Fusarium</taxon>
        <taxon>Fusarium oxysporum species complex</taxon>
    </lineage>
</organism>